<comment type="similarity">
    <text evidence="4">Belongs to the peptidase M29 family.</text>
</comment>
<comment type="caution">
    <text evidence="10">The sequence shown here is derived from an EMBL/GenBank/DDBJ whole genome shotgun (WGS) entry which is preliminary data.</text>
</comment>
<reference evidence="10" key="2">
    <citation type="submission" date="2020-09" db="EMBL/GenBank/DDBJ databases">
        <authorList>
            <person name="Sun Q."/>
            <person name="Zhou Y."/>
        </authorList>
    </citation>
    <scope>NUCLEOTIDE SEQUENCE</scope>
    <source>
        <strain evidence="10">CGMCC 1.12777</strain>
    </source>
</reference>
<comment type="cofactor">
    <cofactor evidence="2">
        <name>Mg(2+)</name>
        <dbReference type="ChEBI" id="CHEBI:18420"/>
    </cofactor>
</comment>
<evidence type="ECO:0000256" key="9">
    <source>
        <dbReference type="ARBA" id="ARBA00023049"/>
    </source>
</evidence>
<dbReference type="Pfam" id="PF02073">
    <property type="entry name" value="Peptidase_M29"/>
    <property type="match status" value="1"/>
</dbReference>
<keyword evidence="7" id="KW-0479">Metal-binding</keyword>
<evidence type="ECO:0000256" key="5">
    <source>
        <dbReference type="ARBA" id="ARBA00022438"/>
    </source>
</evidence>
<dbReference type="InterPro" id="IPR052170">
    <property type="entry name" value="M29_Exopeptidase"/>
</dbReference>
<evidence type="ECO:0000256" key="3">
    <source>
        <dbReference type="ARBA" id="ARBA00001947"/>
    </source>
</evidence>
<dbReference type="RefSeq" id="WP_188497409.1">
    <property type="nucleotide sequence ID" value="NZ_BMFV01000015.1"/>
</dbReference>
<accession>A0A8J2ZWC3</accession>
<dbReference type="PRINTS" id="PR00919">
    <property type="entry name" value="THERMOPTASE"/>
</dbReference>
<name>A0A8J2ZWC3_9BACL</name>
<dbReference type="InterPro" id="IPR000787">
    <property type="entry name" value="Peptidase_M29"/>
</dbReference>
<dbReference type="GO" id="GO:0006508">
    <property type="term" value="P:proteolysis"/>
    <property type="evidence" value="ECO:0007669"/>
    <property type="project" value="UniProtKB-KW"/>
</dbReference>
<evidence type="ECO:0000313" key="11">
    <source>
        <dbReference type="Proteomes" id="UP000656813"/>
    </source>
</evidence>
<dbReference type="EMBL" id="BMFV01000015">
    <property type="protein sequence ID" value="GGH82317.1"/>
    <property type="molecule type" value="Genomic_DNA"/>
</dbReference>
<dbReference type="Proteomes" id="UP000656813">
    <property type="component" value="Unassembled WGS sequence"/>
</dbReference>
<evidence type="ECO:0000256" key="2">
    <source>
        <dbReference type="ARBA" id="ARBA00001946"/>
    </source>
</evidence>
<evidence type="ECO:0000256" key="8">
    <source>
        <dbReference type="ARBA" id="ARBA00022801"/>
    </source>
</evidence>
<dbReference type="GO" id="GO:0046872">
    <property type="term" value="F:metal ion binding"/>
    <property type="evidence" value="ECO:0007669"/>
    <property type="project" value="UniProtKB-KW"/>
</dbReference>
<dbReference type="PANTHER" id="PTHR34448">
    <property type="entry name" value="AMINOPEPTIDASE"/>
    <property type="match status" value="1"/>
</dbReference>
<dbReference type="AlphaFoldDB" id="A0A8J2ZWC3"/>
<keyword evidence="8" id="KW-0378">Hydrolase</keyword>
<dbReference type="Gene3D" id="3.40.1830.10">
    <property type="entry name" value="Thermophilic metalloprotease (M29)"/>
    <property type="match status" value="1"/>
</dbReference>
<comment type="cofactor">
    <cofactor evidence="1">
        <name>Co(2+)</name>
        <dbReference type="ChEBI" id="CHEBI:48828"/>
    </cofactor>
</comment>
<dbReference type="SUPFAM" id="SSF144052">
    <property type="entry name" value="Thermophilic metalloprotease-like"/>
    <property type="match status" value="1"/>
</dbReference>
<gene>
    <name evidence="10" type="primary">ampS</name>
    <name evidence="10" type="ORF">GCM10007096_21520</name>
</gene>
<dbReference type="GO" id="GO:0008237">
    <property type="term" value="F:metallopeptidase activity"/>
    <property type="evidence" value="ECO:0007669"/>
    <property type="project" value="UniProtKB-KW"/>
</dbReference>
<evidence type="ECO:0000256" key="6">
    <source>
        <dbReference type="ARBA" id="ARBA00022670"/>
    </source>
</evidence>
<dbReference type="InterPro" id="IPR035097">
    <property type="entry name" value="M29_N-terminal"/>
</dbReference>
<keyword evidence="9" id="KW-0482">Metalloprotease</keyword>
<protein>
    <submittedName>
        <fullName evidence="10">Aminopeptidase</fullName>
    </submittedName>
</protein>
<keyword evidence="6" id="KW-0645">Protease</keyword>
<proteinExistence type="inferred from homology"/>
<evidence type="ECO:0000256" key="4">
    <source>
        <dbReference type="ARBA" id="ARBA00008236"/>
    </source>
</evidence>
<comment type="cofactor">
    <cofactor evidence="3">
        <name>Zn(2+)</name>
        <dbReference type="ChEBI" id="CHEBI:29105"/>
    </cofactor>
</comment>
<reference evidence="10" key="1">
    <citation type="journal article" date="2014" name="Int. J. Syst. Evol. Microbiol.">
        <title>Complete genome sequence of Corynebacterium casei LMG S-19264T (=DSM 44701T), isolated from a smear-ripened cheese.</title>
        <authorList>
            <consortium name="US DOE Joint Genome Institute (JGI-PGF)"/>
            <person name="Walter F."/>
            <person name="Albersmeier A."/>
            <person name="Kalinowski J."/>
            <person name="Ruckert C."/>
        </authorList>
    </citation>
    <scope>NUCLEOTIDE SEQUENCE</scope>
    <source>
        <strain evidence="10">CGMCC 1.12777</strain>
    </source>
</reference>
<keyword evidence="5 10" id="KW-0031">Aminopeptidase</keyword>
<dbReference type="PANTHER" id="PTHR34448:SF3">
    <property type="entry name" value="AMINOPEPTIDASE AMPS"/>
    <property type="match status" value="1"/>
</dbReference>
<dbReference type="GO" id="GO:0004177">
    <property type="term" value="F:aminopeptidase activity"/>
    <property type="evidence" value="ECO:0007669"/>
    <property type="project" value="UniProtKB-KW"/>
</dbReference>
<evidence type="ECO:0000256" key="7">
    <source>
        <dbReference type="ARBA" id="ARBA00022723"/>
    </source>
</evidence>
<evidence type="ECO:0000313" key="10">
    <source>
        <dbReference type="EMBL" id="GGH82317.1"/>
    </source>
</evidence>
<organism evidence="10 11">
    <name type="scientific">Pullulanibacillus pueri</name>
    <dbReference type="NCBI Taxonomy" id="1437324"/>
    <lineage>
        <taxon>Bacteria</taxon>
        <taxon>Bacillati</taxon>
        <taxon>Bacillota</taxon>
        <taxon>Bacilli</taxon>
        <taxon>Bacillales</taxon>
        <taxon>Sporolactobacillaceae</taxon>
        <taxon>Pullulanibacillus</taxon>
    </lineage>
</organism>
<sequence length="410" mass="45738">MSGFEEKLEKYAELAVKNGVNIQKGQELVVSAPISAVSFVRLIAKKAYQAGAKHVHFRWQDDELTRTRFLYAPEESFEEFPEWEAHSLETLAKKNAAFLSVYIPNPELLKDIDPEKISKNNKVRGQALKAYSDYMMKDKVSWSLISVPSDEWAEKLFPDLGQEEAIAELWETIFKMTRADQDDPVAAWEAHKKNLAEKAAYLNNKKYKKLHYKAPGTDLSIEFHEKAKWVDASSVNEKGDSFIANIPTEEVYTLPLKTGVNGTVTSTMPLNYSGTLIEDLQLTFKDGKIVDYTASSGVDTLKHLVETDEGSHYLGEVALVPHNSPISASGLLFFNTLFDENASCHLAIGEAYPTTLEGGAKMSREELDAHGANDSLNHVDFMIGSAELDIDGELPDGTREPLMRNGLWAI</sequence>
<keyword evidence="11" id="KW-1185">Reference proteome</keyword>
<evidence type="ECO:0000256" key="1">
    <source>
        <dbReference type="ARBA" id="ARBA00001941"/>
    </source>
</evidence>